<gene>
    <name evidence="2" type="ORF">CPELLU_LOCUS20833</name>
</gene>
<dbReference type="EMBL" id="CAJVQA010068208">
    <property type="protein sequence ID" value="CAG8832371.1"/>
    <property type="molecule type" value="Genomic_DNA"/>
</dbReference>
<dbReference type="SUPFAM" id="SSF56112">
    <property type="entry name" value="Protein kinase-like (PK-like)"/>
    <property type="match status" value="1"/>
</dbReference>
<evidence type="ECO:0000259" key="1">
    <source>
        <dbReference type="PROSITE" id="PS50011"/>
    </source>
</evidence>
<evidence type="ECO:0000313" key="3">
    <source>
        <dbReference type="Proteomes" id="UP000789759"/>
    </source>
</evidence>
<dbReference type="AlphaFoldDB" id="A0A9N9PKW5"/>
<reference evidence="2" key="1">
    <citation type="submission" date="2021-06" db="EMBL/GenBank/DDBJ databases">
        <authorList>
            <person name="Kallberg Y."/>
            <person name="Tangrot J."/>
            <person name="Rosling A."/>
        </authorList>
    </citation>
    <scope>NUCLEOTIDE SEQUENCE</scope>
    <source>
        <strain evidence="2">FL966</strain>
    </source>
</reference>
<keyword evidence="3" id="KW-1185">Reference proteome</keyword>
<dbReference type="OrthoDB" id="1405469at2759"/>
<sequence length="78" mass="8978">MERANGGNLEKFIYIQPSTFSMQKDSNYHHLTPKERLLRAGCFTKFGSLHGQGIIHRDLNPSNLLLQYDNSEDFTGMF</sequence>
<organism evidence="2 3">
    <name type="scientific">Cetraspora pellucida</name>
    <dbReference type="NCBI Taxonomy" id="1433469"/>
    <lineage>
        <taxon>Eukaryota</taxon>
        <taxon>Fungi</taxon>
        <taxon>Fungi incertae sedis</taxon>
        <taxon>Mucoromycota</taxon>
        <taxon>Glomeromycotina</taxon>
        <taxon>Glomeromycetes</taxon>
        <taxon>Diversisporales</taxon>
        <taxon>Gigasporaceae</taxon>
        <taxon>Cetraspora</taxon>
    </lineage>
</organism>
<name>A0A9N9PKW5_9GLOM</name>
<dbReference type="Proteomes" id="UP000789759">
    <property type="component" value="Unassembled WGS sequence"/>
</dbReference>
<comment type="caution">
    <text evidence="2">The sequence shown here is derived from an EMBL/GenBank/DDBJ whole genome shotgun (WGS) entry which is preliminary data.</text>
</comment>
<dbReference type="Gene3D" id="1.10.510.10">
    <property type="entry name" value="Transferase(Phosphotransferase) domain 1"/>
    <property type="match status" value="1"/>
</dbReference>
<protein>
    <submittedName>
        <fullName evidence="2">5812_t:CDS:1</fullName>
    </submittedName>
</protein>
<accession>A0A9N9PKW5</accession>
<dbReference type="GO" id="GO:0004672">
    <property type="term" value="F:protein kinase activity"/>
    <property type="evidence" value="ECO:0007669"/>
    <property type="project" value="InterPro"/>
</dbReference>
<dbReference type="GO" id="GO:0005524">
    <property type="term" value="F:ATP binding"/>
    <property type="evidence" value="ECO:0007669"/>
    <property type="project" value="InterPro"/>
</dbReference>
<proteinExistence type="predicted"/>
<dbReference type="InterPro" id="IPR000719">
    <property type="entry name" value="Prot_kinase_dom"/>
</dbReference>
<evidence type="ECO:0000313" key="2">
    <source>
        <dbReference type="EMBL" id="CAG8832371.1"/>
    </source>
</evidence>
<feature type="non-terminal residue" evidence="2">
    <location>
        <position position="78"/>
    </location>
</feature>
<dbReference type="InterPro" id="IPR011009">
    <property type="entry name" value="Kinase-like_dom_sf"/>
</dbReference>
<feature type="domain" description="Protein kinase" evidence="1">
    <location>
        <begin position="1"/>
        <end position="78"/>
    </location>
</feature>
<dbReference type="PROSITE" id="PS50011">
    <property type="entry name" value="PROTEIN_KINASE_DOM"/>
    <property type="match status" value="1"/>
</dbReference>